<protein>
    <submittedName>
        <fullName evidence="2">Uncharacterized protein</fullName>
    </submittedName>
</protein>
<dbReference type="Proteomes" id="UP000887565">
    <property type="component" value="Unplaced"/>
</dbReference>
<sequence>MKLIPCYTLPVVASRARSENFDQLKFSNQRRPACAKRSIVTRNLRRPTKNSRTGLAKFGHLVQLAMCYSRPPGTVSQPLQSARRNGRPAGLQRKVLCVLVDAKVDFEPITRKLTCEKKAARFAESNRRDATDDIISDPRSPLIHKIALLQ</sequence>
<organism evidence="1 2">
    <name type="scientific">Romanomermis culicivorax</name>
    <name type="common">Nematode worm</name>
    <dbReference type="NCBI Taxonomy" id="13658"/>
    <lineage>
        <taxon>Eukaryota</taxon>
        <taxon>Metazoa</taxon>
        <taxon>Ecdysozoa</taxon>
        <taxon>Nematoda</taxon>
        <taxon>Enoplea</taxon>
        <taxon>Dorylaimia</taxon>
        <taxon>Mermithida</taxon>
        <taxon>Mermithoidea</taxon>
        <taxon>Mermithidae</taxon>
        <taxon>Romanomermis</taxon>
    </lineage>
</organism>
<reference evidence="2" key="1">
    <citation type="submission" date="2022-11" db="UniProtKB">
        <authorList>
            <consortium name="WormBaseParasite"/>
        </authorList>
    </citation>
    <scope>IDENTIFICATION</scope>
</reference>
<keyword evidence="1" id="KW-1185">Reference proteome</keyword>
<evidence type="ECO:0000313" key="2">
    <source>
        <dbReference type="WBParaSite" id="nRc.2.0.1.t42041-RA"/>
    </source>
</evidence>
<dbReference type="AlphaFoldDB" id="A0A915KU94"/>
<accession>A0A915KU94</accession>
<proteinExistence type="predicted"/>
<evidence type="ECO:0000313" key="1">
    <source>
        <dbReference type="Proteomes" id="UP000887565"/>
    </source>
</evidence>
<name>A0A915KU94_ROMCU</name>
<dbReference type="WBParaSite" id="nRc.2.0.1.t42041-RA">
    <property type="protein sequence ID" value="nRc.2.0.1.t42041-RA"/>
    <property type="gene ID" value="nRc.2.0.1.g42041"/>
</dbReference>